<organism evidence="2 3">
    <name type="scientific">Armillaria gallica</name>
    <name type="common">Bulbous honey fungus</name>
    <name type="synonym">Armillaria bulbosa</name>
    <dbReference type="NCBI Taxonomy" id="47427"/>
    <lineage>
        <taxon>Eukaryota</taxon>
        <taxon>Fungi</taxon>
        <taxon>Dikarya</taxon>
        <taxon>Basidiomycota</taxon>
        <taxon>Agaricomycotina</taxon>
        <taxon>Agaricomycetes</taxon>
        <taxon>Agaricomycetidae</taxon>
        <taxon>Agaricales</taxon>
        <taxon>Marasmiineae</taxon>
        <taxon>Physalacriaceae</taxon>
        <taxon>Armillaria</taxon>
    </lineage>
</organism>
<gene>
    <name evidence="2" type="ORF">ARMGADRAFT_1021554</name>
</gene>
<sequence length="53" mass="6021">MASCPFRCWARLHLAIAIGTCCREPDSEKCEQPEPTHINLFKCISTAATERKR</sequence>
<feature type="chain" id="PRO_5013796455" description="Secreted protein" evidence="1">
    <location>
        <begin position="23"/>
        <end position="53"/>
    </location>
</feature>
<keyword evidence="3" id="KW-1185">Reference proteome</keyword>
<accession>A0A2H3CRL0</accession>
<evidence type="ECO:0000313" key="2">
    <source>
        <dbReference type="EMBL" id="PBK79377.1"/>
    </source>
</evidence>
<evidence type="ECO:0008006" key="4">
    <source>
        <dbReference type="Google" id="ProtNLM"/>
    </source>
</evidence>
<dbReference type="InParanoid" id="A0A2H3CRL0"/>
<evidence type="ECO:0000313" key="3">
    <source>
        <dbReference type="Proteomes" id="UP000217790"/>
    </source>
</evidence>
<protein>
    <recommendedName>
        <fullName evidence="4">Secreted protein</fullName>
    </recommendedName>
</protein>
<keyword evidence="1" id="KW-0732">Signal</keyword>
<proteinExistence type="predicted"/>
<reference evidence="3" key="1">
    <citation type="journal article" date="2017" name="Nat. Ecol. Evol.">
        <title>Genome expansion and lineage-specific genetic innovations in the forest pathogenic fungi Armillaria.</title>
        <authorList>
            <person name="Sipos G."/>
            <person name="Prasanna A.N."/>
            <person name="Walter M.C."/>
            <person name="O'Connor E."/>
            <person name="Balint B."/>
            <person name="Krizsan K."/>
            <person name="Kiss B."/>
            <person name="Hess J."/>
            <person name="Varga T."/>
            <person name="Slot J."/>
            <person name="Riley R."/>
            <person name="Boka B."/>
            <person name="Rigling D."/>
            <person name="Barry K."/>
            <person name="Lee J."/>
            <person name="Mihaltcheva S."/>
            <person name="LaButti K."/>
            <person name="Lipzen A."/>
            <person name="Waldron R."/>
            <person name="Moloney N.M."/>
            <person name="Sperisen C."/>
            <person name="Kredics L."/>
            <person name="Vagvoelgyi C."/>
            <person name="Patrignani A."/>
            <person name="Fitzpatrick D."/>
            <person name="Nagy I."/>
            <person name="Doyle S."/>
            <person name="Anderson J.B."/>
            <person name="Grigoriev I.V."/>
            <person name="Gueldener U."/>
            <person name="Muensterkoetter M."/>
            <person name="Nagy L.G."/>
        </authorList>
    </citation>
    <scope>NUCLEOTIDE SEQUENCE [LARGE SCALE GENOMIC DNA]</scope>
    <source>
        <strain evidence="3">Ar21-2</strain>
    </source>
</reference>
<name>A0A2H3CRL0_ARMGA</name>
<evidence type="ECO:0000256" key="1">
    <source>
        <dbReference type="SAM" id="SignalP"/>
    </source>
</evidence>
<dbReference type="AlphaFoldDB" id="A0A2H3CRL0"/>
<feature type="signal peptide" evidence="1">
    <location>
        <begin position="1"/>
        <end position="22"/>
    </location>
</feature>
<dbReference type="Proteomes" id="UP000217790">
    <property type="component" value="Unassembled WGS sequence"/>
</dbReference>
<dbReference type="EMBL" id="KZ293780">
    <property type="protein sequence ID" value="PBK79377.1"/>
    <property type="molecule type" value="Genomic_DNA"/>
</dbReference>